<organism evidence="3 4">
    <name type="scientific">Aspergillus lentulus</name>
    <dbReference type="NCBI Taxonomy" id="293939"/>
    <lineage>
        <taxon>Eukaryota</taxon>
        <taxon>Fungi</taxon>
        <taxon>Dikarya</taxon>
        <taxon>Ascomycota</taxon>
        <taxon>Pezizomycotina</taxon>
        <taxon>Eurotiomycetes</taxon>
        <taxon>Eurotiomycetidae</taxon>
        <taxon>Eurotiales</taxon>
        <taxon>Aspergillaceae</taxon>
        <taxon>Aspergillus</taxon>
        <taxon>Aspergillus subgen. Fumigati</taxon>
    </lineage>
</organism>
<feature type="region of interest" description="Disordered" evidence="1">
    <location>
        <begin position="422"/>
        <end position="442"/>
    </location>
</feature>
<sequence>MQYPWASVRYWQPFRIDALGLITLLGAEDINVWVGRLSQSKFTEYMPFLAGFIIAGDRFRIPNQSFHLYNITKGVYTHELAAWFTRWVQCQKFETTRSIVNWEVISTPRQRIHETALAALLAAVLLGFPLALTILSGDFYGLANALALVVMVMGRAYMIHLNRRAIDRSILRLAPSAAAKSSKTIVVTPNSKVVTMFIPSELIVPVFARNPQVTPAKGYECAQWISWAAFAVHVVALGMACLATQIYTVVLIIGSSILLCHGWGCDDVVDLRRRRDSDGNVVRRAYTCLIGSRLKATVFEWPADFEFRQLSPKSWALRGSSNNPALEDERSARRMDLYAWLDLSNEEEHSLVKWDLIPHHRNGDGSWDTEFKAKQKLIRELQPSILQIMDDAINHRNNNNQRREKLASDCEAIIEIKDSGSVKQCETQTHQRPSSGVSAEAV</sequence>
<reference evidence="3 4" key="1">
    <citation type="submission" date="2015-11" db="EMBL/GenBank/DDBJ databases">
        <title>Aspergillus lentulus strain IFM 54703T.</title>
        <authorList>
            <person name="Kusuya Y."/>
            <person name="Sakai K."/>
            <person name="Kamei K."/>
            <person name="Takahashi H."/>
            <person name="Yaguchi T."/>
        </authorList>
    </citation>
    <scope>NUCLEOTIDE SEQUENCE [LARGE SCALE GENOMIC DNA]</scope>
    <source>
        <strain evidence="3 4">IFM 54703</strain>
    </source>
</reference>
<name>A0AAN4PEP8_ASPLE</name>
<comment type="caution">
    <text evidence="3">The sequence shown here is derived from an EMBL/GenBank/DDBJ whole genome shotgun (WGS) entry which is preliminary data.</text>
</comment>
<accession>A0AAN4PEP8</accession>
<feature type="transmembrane region" description="Helical" evidence="2">
    <location>
        <begin position="141"/>
        <end position="158"/>
    </location>
</feature>
<feature type="transmembrane region" description="Helical" evidence="2">
    <location>
        <begin position="221"/>
        <end position="240"/>
    </location>
</feature>
<dbReference type="EMBL" id="BCLY01000004">
    <property type="protein sequence ID" value="GAQ05127.1"/>
    <property type="molecule type" value="Genomic_DNA"/>
</dbReference>
<gene>
    <name evidence="3" type="ORF">ALT_2448</name>
</gene>
<dbReference type="Proteomes" id="UP000051487">
    <property type="component" value="Unassembled WGS sequence"/>
</dbReference>
<evidence type="ECO:0000256" key="2">
    <source>
        <dbReference type="SAM" id="Phobius"/>
    </source>
</evidence>
<evidence type="ECO:0000313" key="4">
    <source>
        <dbReference type="Proteomes" id="UP000051487"/>
    </source>
</evidence>
<proteinExistence type="predicted"/>
<feature type="transmembrane region" description="Helical" evidence="2">
    <location>
        <begin position="116"/>
        <end position="135"/>
    </location>
</feature>
<keyword evidence="2" id="KW-0812">Transmembrane</keyword>
<dbReference type="AlphaFoldDB" id="A0AAN4PEP8"/>
<protein>
    <submittedName>
        <fullName evidence="3">Uncharacterized protein</fullName>
    </submittedName>
</protein>
<keyword evidence="2" id="KW-1133">Transmembrane helix</keyword>
<keyword evidence="2" id="KW-0472">Membrane</keyword>
<evidence type="ECO:0000256" key="1">
    <source>
        <dbReference type="SAM" id="MobiDB-lite"/>
    </source>
</evidence>
<evidence type="ECO:0000313" key="3">
    <source>
        <dbReference type="EMBL" id="GAQ05127.1"/>
    </source>
</evidence>